<dbReference type="Proteomes" id="UP000499080">
    <property type="component" value="Unassembled WGS sequence"/>
</dbReference>
<dbReference type="InterPro" id="IPR041577">
    <property type="entry name" value="RT_RNaseH_2"/>
</dbReference>
<evidence type="ECO:0000256" key="5">
    <source>
        <dbReference type="ARBA" id="ARBA00022759"/>
    </source>
</evidence>
<evidence type="ECO:0000256" key="2">
    <source>
        <dbReference type="ARBA" id="ARBA00022679"/>
    </source>
</evidence>
<dbReference type="Pfam" id="PF00078">
    <property type="entry name" value="RVT_1"/>
    <property type="match status" value="1"/>
</dbReference>
<evidence type="ECO:0000256" key="4">
    <source>
        <dbReference type="ARBA" id="ARBA00022722"/>
    </source>
</evidence>
<keyword evidence="9" id="KW-0175">Coiled coil</keyword>
<feature type="domain" description="Reverse transcriptase" evidence="10">
    <location>
        <begin position="612"/>
        <end position="791"/>
    </location>
</feature>
<dbReference type="AlphaFoldDB" id="A0A4Y2EPD4"/>
<dbReference type="FunFam" id="3.30.70.270:FF:000026">
    <property type="entry name" value="Transposon Ty3-G Gag-Pol polyprotein"/>
    <property type="match status" value="1"/>
</dbReference>
<keyword evidence="8" id="KW-0511">Multifunctional enzyme</keyword>
<dbReference type="InterPro" id="IPR000477">
    <property type="entry name" value="RT_dom"/>
</dbReference>
<dbReference type="PANTHER" id="PTHR37984:SF5">
    <property type="entry name" value="PROTEIN NYNRIN-LIKE"/>
    <property type="match status" value="1"/>
</dbReference>
<gene>
    <name evidence="11" type="primary">pol_1930</name>
    <name evidence="11" type="ORF">AVEN_21482_1</name>
</gene>
<dbReference type="Gene3D" id="3.10.10.10">
    <property type="entry name" value="HIV Type 1 Reverse Transcriptase, subunit A, domain 1"/>
    <property type="match status" value="1"/>
</dbReference>
<dbReference type="InterPro" id="IPR050951">
    <property type="entry name" value="Retrovirus_Pol_polyprotein"/>
</dbReference>
<keyword evidence="5" id="KW-0255">Endonuclease</keyword>
<feature type="coiled-coil region" evidence="9">
    <location>
        <begin position="26"/>
        <end position="82"/>
    </location>
</feature>
<dbReference type="SUPFAM" id="SSF58113">
    <property type="entry name" value="Apolipoprotein A-I"/>
    <property type="match status" value="1"/>
</dbReference>
<keyword evidence="4" id="KW-0540">Nuclease</keyword>
<evidence type="ECO:0000256" key="1">
    <source>
        <dbReference type="ARBA" id="ARBA00022670"/>
    </source>
</evidence>
<dbReference type="FunFam" id="3.10.10.10:FF:000007">
    <property type="entry name" value="Retrovirus-related Pol polyprotein from transposon 17.6-like Protein"/>
    <property type="match status" value="1"/>
</dbReference>
<comment type="caution">
    <text evidence="11">The sequence shown here is derived from an EMBL/GenBank/DDBJ whole genome shotgun (WGS) entry which is preliminary data.</text>
</comment>
<reference evidence="11 12" key="1">
    <citation type="journal article" date="2019" name="Sci. Rep.">
        <title>Orb-weaving spider Araneus ventricosus genome elucidates the spidroin gene catalogue.</title>
        <authorList>
            <person name="Kono N."/>
            <person name="Nakamura H."/>
            <person name="Ohtoshi R."/>
            <person name="Moran D.A.P."/>
            <person name="Shinohara A."/>
            <person name="Yoshida Y."/>
            <person name="Fujiwara M."/>
            <person name="Mori M."/>
            <person name="Tomita M."/>
            <person name="Arakawa K."/>
        </authorList>
    </citation>
    <scope>NUCLEOTIDE SEQUENCE [LARGE SCALE GENOMIC DNA]</scope>
</reference>
<accession>A0A4Y2EPD4</accession>
<evidence type="ECO:0000256" key="9">
    <source>
        <dbReference type="SAM" id="Coils"/>
    </source>
</evidence>
<dbReference type="Pfam" id="PF17919">
    <property type="entry name" value="RT_RNaseH_2"/>
    <property type="match status" value="1"/>
</dbReference>
<keyword evidence="12" id="KW-1185">Reference proteome</keyword>
<sequence length="892" mass="101857">MPETGPLTRLMDKQFEKLFTMMAEMKAGLEQKMEAGQEEMRSGQERMEKGQEEMKGLIDEVKGEVQRKIDEVEEKVQMKIEDVKSEVKGKFEEAEHKVQAKIEEVEHKVQGKIGDIERRLSELEDRPFSFSASPEFMHSRPTIKSLTFDGQISWTVFKTQFDVVSSTNGWTDFVKASQLVASLLGSAVEVLQGITADKLTDLTTIEKALESRFGDSHLTQFYRTELKTRRQKPEERLQELAADVERLMSLAYAECPLDVRESLAAQYFVDAIRDEDTQHSTRLMDAKDLKSSLAYSIKYEAARTVSKTSRYVRSIETEDHMSRERDDKFEFFFNRLEKLLNSSVAGKKNTPRRNSNVTCWKYFEPGKLTYGCLAGRRLPSLNKAPEEGPRVSSLSGKKNGLYLEGSICDLEKNEIRTRGEEISLFSASVQHSKSWSVLAKKRTIIPARSECLIQGVPEVPEQFRYAVTDFPRQVSQKGVLVVAALVDLEREAIPVRVLNLNNKPKILDEGAVIAACEPVVDIVVRPQEFSGEQHLPSSLDNLEILDEGKRTAVRKLLKEFQNLFSTCDADVGRCNMTQHRIHTGDHPPIKQYPRRLPLARKEEADNPVKEMVDNGIIEESSGSWASPIVLVKKKDGSTRFCVDYRKLNELTKKDSYPLRRIDDTLDALNGSQWFTTLDLKSGYWQVEIRPEDREKTAFTTGRGLWQFKVMPFGLCNAPATFERLMETVVCGLSSEACLVYLDDIIIVGRTFEEHLNNLRKEFQRLQKANLKLNPKKCRFFQREVAYLGHVISAEGVETDPEKIKAVVDWPRPDKIRDLRSFLGLCTYYRRFVKNLSTIARPLHKLTEAKSNFNWTDECEKSVNSLKQALTSSPILTYPRTDKDFILDTDASN</sequence>
<evidence type="ECO:0000256" key="8">
    <source>
        <dbReference type="ARBA" id="ARBA00023268"/>
    </source>
</evidence>
<protein>
    <submittedName>
        <fullName evidence="11">Retrovirus-related Pol polyprotein from transposon 297</fullName>
    </submittedName>
</protein>
<dbReference type="CDD" id="cd01647">
    <property type="entry name" value="RT_LTR"/>
    <property type="match status" value="1"/>
</dbReference>
<dbReference type="OrthoDB" id="6507393at2759"/>
<evidence type="ECO:0000313" key="11">
    <source>
        <dbReference type="EMBL" id="GBM30367.1"/>
    </source>
</evidence>
<name>A0A4Y2EPD4_ARAVE</name>
<dbReference type="PANTHER" id="PTHR37984">
    <property type="entry name" value="PROTEIN CBG26694"/>
    <property type="match status" value="1"/>
</dbReference>
<dbReference type="Gene3D" id="1.20.120.20">
    <property type="entry name" value="Apolipoprotein"/>
    <property type="match status" value="1"/>
</dbReference>
<evidence type="ECO:0000313" key="12">
    <source>
        <dbReference type="Proteomes" id="UP000499080"/>
    </source>
</evidence>
<dbReference type="InterPro" id="IPR043502">
    <property type="entry name" value="DNA/RNA_pol_sf"/>
</dbReference>
<evidence type="ECO:0000256" key="6">
    <source>
        <dbReference type="ARBA" id="ARBA00022801"/>
    </source>
</evidence>
<keyword evidence="3" id="KW-0548">Nucleotidyltransferase</keyword>
<organism evidence="11 12">
    <name type="scientific">Araneus ventricosus</name>
    <name type="common">Orbweaver spider</name>
    <name type="synonym">Epeira ventricosa</name>
    <dbReference type="NCBI Taxonomy" id="182803"/>
    <lineage>
        <taxon>Eukaryota</taxon>
        <taxon>Metazoa</taxon>
        <taxon>Ecdysozoa</taxon>
        <taxon>Arthropoda</taxon>
        <taxon>Chelicerata</taxon>
        <taxon>Arachnida</taxon>
        <taxon>Araneae</taxon>
        <taxon>Araneomorphae</taxon>
        <taxon>Entelegynae</taxon>
        <taxon>Araneoidea</taxon>
        <taxon>Araneidae</taxon>
        <taxon>Araneus</taxon>
    </lineage>
</organism>
<keyword evidence="2" id="KW-0808">Transferase</keyword>
<dbReference type="PROSITE" id="PS50878">
    <property type="entry name" value="RT_POL"/>
    <property type="match status" value="1"/>
</dbReference>
<proteinExistence type="predicted"/>
<dbReference type="Gene3D" id="3.30.70.270">
    <property type="match status" value="2"/>
</dbReference>
<dbReference type="GO" id="GO:0003964">
    <property type="term" value="F:RNA-directed DNA polymerase activity"/>
    <property type="evidence" value="ECO:0007669"/>
    <property type="project" value="UniProtKB-KW"/>
</dbReference>
<dbReference type="SUPFAM" id="SSF56672">
    <property type="entry name" value="DNA/RNA polymerases"/>
    <property type="match status" value="1"/>
</dbReference>
<keyword evidence="7" id="KW-0695">RNA-directed DNA polymerase</keyword>
<dbReference type="GO" id="GO:0008233">
    <property type="term" value="F:peptidase activity"/>
    <property type="evidence" value="ECO:0007669"/>
    <property type="project" value="UniProtKB-KW"/>
</dbReference>
<dbReference type="GO" id="GO:0004519">
    <property type="term" value="F:endonuclease activity"/>
    <property type="evidence" value="ECO:0007669"/>
    <property type="project" value="UniProtKB-KW"/>
</dbReference>
<evidence type="ECO:0000256" key="3">
    <source>
        <dbReference type="ARBA" id="ARBA00022695"/>
    </source>
</evidence>
<dbReference type="EMBL" id="BGPR01000658">
    <property type="protein sequence ID" value="GBM30367.1"/>
    <property type="molecule type" value="Genomic_DNA"/>
</dbReference>
<evidence type="ECO:0000259" key="10">
    <source>
        <dbReference type="PROSITE" id="PS50878"/>
    </source>
</evidence>
<dbReference type="GO" id="GO:0006508">
    <property type="term" value="P:proteolysis"/>
    <property type="evidence" value="ECO:0007669"/>
    <property type="project" value="UniProtKB-KW"/>
</dbReference>
<dbReference type="InterPro" id="IPR043128">
    <property type="entry name" value="Rev_trsase/Diguanyl_cyclase"/>
</dbReference>
<evidence type="ECO:0000256" key="7">
    <source>
        <dbReference type="ARBA" id="ARBA00022918"/>
    </source>
</evidence>
<keyword evidence="1" id="KW-0645">Protease</keyword>
<keyword evidence="6" id="KW-0378">Hydrolase</keyword>